<dbReference type="PANTHER" id="PTHR42733:SF2">
    <property type="entry name" value="DJ-1_THIJ_PFPI FAMILY PROTEIN"/>
    <property type="match status" value="1"/>
</dbReference>
<dbReference type="InterPro" id="IPR006286">
    <property type="entry name" value="C56_PfpI-like"/>
</dbReference>
<dbReference type="Pfam" id="PF01965">
    <property type="entry name" value="DJ-1_PfpI"/>
    <property type="match status" value="1"/>
</dbReference>
<name>A0A455SJS7_9CHLR</name>
<protein>
    <recommendedName>
        <fullName evidence="2">DJ-1/PfpI domain-containing protein</fullName>
    </recommendedName>
</protein>
<dbReference type="InterPro" id="IPR029062">
    <property type="entry name" value="Class_I_gatase-like"/>
</dbReference>
<dbReference type="Gene3D" id="3.40.50.880">
    <property type="match status" value="1"/>
</dbReference>
<feature type="domain" description="DJ-1/PfpI" evidence="2">
    <location>
        <begin position="9"/>
        <end position="172"/>
    </location>
</feature>
<evidence type="ECO:0000313" key="3">
    <source>
        <dbReference type="EMBL" id="BBH86395.1"/>
    </source>
</evidence>
<dbReference type="InterPro" id="IPR002818">
    <property type="entry name" value="DJ-1/PfpI"/>
</dbReference>
<dbReference type="PANTHER" id="PTHR42733">
    <property type="entry name" value="DJ-1 PROTEIN"/>
    <property type="match status" value="1"/>
</dbReference>
<dbReference type="SUPFAM" id="SSF52317">
    <property type="entry name" value="Class I glutamine amidotransferase-like"/>
    <property type="match status" value="1"/>
</dbReference>
<dbReference type="EMBL" id="AP019376">
    <property type="protein sequence ID" value="BBH86395.1"/>
    <property type="molecule type" value="Genomic_DNA"/>
</dbReference>
<gene>
    <name evidence="3" type="ORF">KTC_11460</name>
</gene>
<dbReference type="PROSITE" id="PS51276">
    <property type="entry name" value="PEPTIDASE_C56_PFPI"/>
    <property type="match status" value="1"/>
</dbReference>
<organism evidence="3">
    <name type="scientific">Thermosporothrix sp. COM3</name>
    <dbReference type="NCBI Taxonomy" id="2490863"/>
    <lineage>
        <taxon>Bacteria</taxon>
        <taxon>Bacillati</taxon>
        <taxon>Chloroflexota</taxon>
        <taxon>Ktedonobacteria</taxon>
        <taxon>Ktedonobacterales</taxon>
        <taxon>Thermosporotrichaceae</taxon>
        <taxon>Thermosporothrix</taxon>
    </lineage>
</organism>
<sequence length="345" mass="39122">MRHEGSHTTVAFLIEKGFEDISFLLPFTALRQAGVSPLILSPRRRILYQGKRGRTSFMSDAAPIEMSPEQFDALILPGGDAPTYLRRNRQIIRFLQRAMGAGTLIAAALEGPQVLIESEFLQGRQMTCESSLRTDLRNAGAIYTHLPVVFEQNILTARSTTDLPLFTATLLQALQLTIPGFQLPNPQEHNAPWWDIAAAWGGTSRQELLQTLQDFYLQERALLAFCQFHRQHADADVRSFLSFVELSTEHHCHLLLTHMQEVERSYVPPTQEQHPEALRPFDRETLLLTLFDLLQARKETLERMHLTLTDPASGTICDHIEINTSRCEDDLAQLLHSLPENQFSS</sequence>
<comment type="similarity">
    <text evidence="1">Belongs to the peptidase C56 family.</text>
</comment>
<proteinExistence type="inferred from homology"/>
<dbReference type="AlphaFoldDB" id="A0A455SJS7"/>
<evidence type="ECO:0000256" key="1">
    <source>
        <dbReference type="ARBA" id="ARBA00008542"/>
    </source>
</evidence>
<evidence type="ECO:0000259" key="2">
    <source>
        <dbReference type="Pfam" id="PF01965"/>
    </source>
</evidence>
<reference evidence="3" key="1">
    <citation type="submission" date="2018-12" db="EMBL/GenBank/DDBJ databases">
        <title>Novel natural products biosynthetic potential of the class Ktedonobacteria.</title>
        <authorList>
            <person name="Zheng Y."/>
            <person name="Saitou A."/>
            <person name="Wang C.M."/>
            <person name="Toyoda A."/>
            <person name="Minakuchi Y."/>
            <person name="Sekiguchi Y."/>
            <person name="Ueda K."/>
            <person name="Takano H."/>
            <person name="Sakai Y."/>
            <person name="Yokota A."/>
            <person name="Yabe S."/>
        </authorList>
    </citation>
    <scope>NUCLEOTIDE SEQUENCE</scope>
    <source>
        <strain evidence="3">COM3</strain>
    </source>
</reference>
<accession>A0A455SJS7</accession>